<dbReference type="SUPFAM" id="SSF52499">
    <property type="entry name" value="Isochorismatase-like hydrolases"/>
    <property type="match status" value="1"/>
</dbReference>
<gene>
    <name evidence="1" type="ORF">A244_34278</name>
</gene>
<evidence type="ECO:0000313" key="1">
    <source>
        <dbReference type="EMBL" id="EPN34716.1"/>
    </source>
</evidence>
<dbReference type="AlphaFoldDB" id="S6U8Q2"/>
<dbReference type="Proteomes" id="UP000015729">
    <property type="component" value="Unassembled WGS sequence"/>
</dbReference>
<sequence length="74" mass="7798">MTAPVSIAGVDLPLDDQPARVLPARPEALRMKRCETALVVVDMQNAYASLGGYLDLAGFDVSSTGPVIANIKRA</sequence>
<comment type="caution">
    <text evidence="1">The sequence shown here is derived from an EMBL/GenBank/DDBJ whole genome shotgun (WGS) entry which is preliminary data.</text>
</comment>
<name>S6U8Q2_PSESF</name>
<dbReference type="EMBL" id="AOKG01002369">
    <property type="protein sequence ID" value="EPN34716.1"/>
    <property type="molecule type" value="Genomic_DNA"/>
</dbReference>
<dbReference type="InterPro" id="IPR036380">
    <property type="entry name" value="Isochorismatase-like_sf"/>
</dbReference>
<evidence type="ECO:0000313" key="2">
    <source>
        <dbReference type="Proteomes" id="UP000015729"/>
    </source>
</evidence>
<feature type="non-terminal residue" evidence="1">
    <location>
        <position position="74"/>
    </location>
</feature>
<protein>
    <submittedName>
        <fullName evidence="1">Isochorismatase family protein</fullName>
    </submittedName>
</protein>
<accession>S6U8Q2</accession>
<reference evidence="1 2" key="1">
    <citation type="journal article" date="2013" name="PLoS Pathog.">
        <title>Genomic analysis of the Kiwifruit pathogen Pseudomonas syringae pv. actinidiae provides insight into the origins of an emergent plant disease.</title>
        <authorList>
            <person name="McCann H.C."/>
            <person name="Rikkerink E.H."/>
            <person name="Bertels F."/>
            <person name="Fiers M."/>
            <person name="Lu A."/>
            <person name="Rees-George J."/>
            <person name="Andersen M.T."/>
            <person name="Gleave A.P."/>
            <person name="Haubold B."/>
            <person name="Wohlers M.W."/>
            <person name="Guttman D.S."/>
            <person name="Wang P.W."/>
            <person name="Straub C."/>
            <person name="Vanneste J.L."/>
            <person name="Rainey P.B."/>
            <person name="Templeton M.D."/>
        </authorList>
    </citation>
    <scope>NUCLEOTIDE SEQUENCE [LARGE SCALE GENOMIC DNA]</scope>
    <source>
        <strain evidence="1 2">ICMP 18807</strain>
    </source>
</reference>
<dbReference type="Gene3D" id="3.40.50.850">
    <property type="entry name" value="Isochorismatase-like"/>
    <property type="match status" value="1"/>
</dbReference>
<proteinExistence type="predicted"/>
<organism evidence="1 2">
    <name type="scientific">Pseudomonas syringae pv. actinidiae ICMP 18807</name>
    <dbReference type="NCBI Taxonomy" id="1194404"/>
    <lineage>
        <taxon>Bacteria</taxon>
        <taxon>Pseudomonadati</taxon>
        <taxon>Pseudomonadota</taxon>
        <taxon>Gammaproteobacteria</taxon>
        <taxon>Pseudomonadales</taxon>
        <taxon>Pseudomonadaceae</taxon>
        <taxon>Pseudomonas</taxon>
        <taxon>Pseudomonas syringae</taxon>
    </lineage>
</organism>